<feature type="compositionally biased region" description="Polar residues" evidence="2">
    <location>
        <begin position="375"/>
        <end position="391"/>
    </location>
</feature>
<dbReference type="Proteomes" id="UP000626109">
    <property type="component" value="Unassembled WGS sequence"/>
</dbReference>
<feature type="compositionally biased region" description="Basic and acidic residues" evidence="2">
    <location>
        <begin position="24"/>
        <end position="72"/>
    </location>
</feature>
<dbReference type="AlphaFoldDB" id="A0A813FYN8"/>
<feature type="coiled-coil region" evidence="1">
    <location>
        <begin position="540"/>
        <end position="621"/>
    </location>
</feature>
<evidence type="ECO:0000256" key="1">
    <source>
        <dbReference type="SAM" id="Coils"/>
    </source>
</evidence>
<comment type="caution">
    <text evidence="3">The sequence shown here is derived from an EMBL/GenBank/DDBJ whole genome shotgun (WGS) entry which is preliminary data.</text>
</comment>
<keyword evidence="5" id="KW-1185">Reference proteome</keyword>
<feature type="coiled-coil region" evidence="1">
    <location>
        <begin position="674"/>
        <end position="701"/>
    </location>
</feature>
<dbReference type="EMBL" id="CAJNNV010026685">
    <property type="protein sequence ID" value="CAE8618799.1"/>
    <property type="molecule type" value="Genomic_DNA"/>
</dbReference>
<evidence type="ECO:0000313" key="5">
    <source>
        <dbReference type="Proteomes" id="UP000654075"/>
    </source>
</evidence>
<feature type="region of interest" description="Disordered" evidence="2">
    <location>
        <begin position="1"/>
        <end position="123"/>
    </location>
</feature>
<keyword evidence="1" id="KW-0175">Coiled coil</keyword>
<name>A0A813FYN8_POLGL</name>
<sequence length="742" mass="81961">MDAVEEGAEEDVEDKESEEEPCDGEVRETWEKTERVREEEAEGEKKRNERKEQEEDPNRSERRSESASESSERGAPFSVEEGDAPDAPRRKRSASSTEGREAEEAQCREAIAVEGQEEAPSWVPKERWEQELPHGAPSGHGFQRAFTIEQLKEHDASASHSEQLSQAMAFLAAAGQALIHVSCDTGNGGGGFQKGRSSPSGMFFGWTSGGGDPSATLEALRRSLEEDLALCAAGSVQPRLQALLEQHQRALQDETEAEAQCDRERPEIMELRRSVADMERRLRRQSFQMRGRGLCTPSAGAEASRAFPAAEDGVAPDDNNNNPSAEFLAVSVELLPAGEVPPVPELSPTTTTSTSTMTNNNNNNSRRSSRGSKGYESQSSKGVESQRQNQRLVAVQQALDRRSAAAHEARNQLLDEAEALDQALVSSAAGMYASVMEGRRLEDEQEEAAQEVARACRALSLMTSVTTAVAKQNGGFRESLAEKVRLEQQAAARVPAAPWRLAPGGSAQATAAGDILDPDAYQKSREKARQQSDDYLEQTKEECSADLQKLKQRCSAEEREQQEELARMASRLASLREHLKERRVGVEAALAEQAAERERCLAEAQQRLAAELRQIQARERVGQDMLRREAQLARQRIADAAAVAQAQLEVHLAAVRSACRKQLHREAATSEHLLLSERRSLEEARQRRERWERRAGNAKDSFRAHCSKSGIYVRSLDAGRRRQLQALMPPELAQLFPPAPHS</sequence>
<feature type="region of interest" description="Disordered" evidence="2">
    <location>
        <begin position="339"/>
        <end position="392"/>
    </location>
</feature>
<dbReference type="EMBL" id="CAJNNW010036682">
    <property type="protein sequence ID" value="CAE8736632.1"/>
    <property type="molecule type" value="Genomic_DNA"/>
</dbReference>
<organism evidence="3 5">
    <name type="scientific">Polarella glacialis</name>
    <name type="common">Dinoflagellate</name>
    <dbReference type="NCBI Taxonomy" id="89957"/>
    <lineage>
        <taxon>Eukaryota</taxon>
        <taxon>Sar</taxon>
        <taxon>Alveolata</taxon>
        <taxon>Dinophyceae</taxon>
        <taxon>Suessiales</taxon>
        <taxon>Suessiaceae</taxon>
        <taxon>Polarella</taxon>
    </lineage>
</organism>
<dbReference type="Proteomes" id="UP000654075">
    <property type="component" value="Unassembled WGS sequence"/>
</dbReference>
<proteinExistence type="predicted"/>
<evidence type="ECO:0000313" key="4">
    <source>
        <dbReference type="EMBL" id="CAE8736632.1"/>
    </source>
</evidence>
<accession>A0A813FYN8</accession>
<gene>
    <name evidence="3" type="ORF">PGLA1383_LOCUS36397</name>
    <name evidence="4" type="ORF">PGLA2088_LOCUS48397</name>
</gene>
<feature type="compositionally biased region" description="Basic and acidic residues" evidence="2">
    <location>
        <begin position="98"/>
        <end position="107"/>
    </location>
</feature>
<evidence type="ECO:0000313" key="3">
    <source>
        <dbReference type="EMBL" id="CAE8618799.1"/>
    </source>
</evidence>
<reference evidence="3" key="1">
    <citation type="submission" date="2021-02" db="EMBL/GenBank/DDBJ databases">
        <authorList>
            <person name="Dougan E. K."/>
            <person name="Rhodes N."/>
            <person name="Thang M."/>
            <person name="Chan C."/>
        </authorList>
    </citation>
    <scope>NUCLEOTIDE SEQUENCE</scope>
</reference>
<evidence type="ECO:0000256" key="2">
    <source>
        <dbReference type="SAM" id="MobiDB-lite"/>
    </source>
</evidence>
<protein>
    <submittedName>
        <fullName evidence="3">Uncharacterized protein</fullName>
    </submittedName>
</protein>
<feature type="compositionally biased region" description="Acidic residues" evidence="2">
    <location>
        <begin position="1"/>
        <end position="23"/>
    </location>
</feature>
<feature type="compositionally biased region" description="Low complexity" evidence="2">
    <location>
        <begin position="347"/>
        <end position="366"/>
    </location>
</feature>